<comment type="pathway">
    <text evidence="3">Protein modification; protein glycosylation.</text>
</comment>
<name>A0A8D1NIC5_PIG</name>
<evidence type="ECO:0000256" key="15">
    <source>
        <dbReference type="ARBA" id="ARBA00093233"/>
    </source>
</evidence>
<evidence type="ECO:0000256" key="14">
    <source>
        <dbReference type="ARBA" id="ARBA00093201"/>
    </source>
</evidence>
<keyword evidence="5" id="KW-0964">Secreted</keyword>
<comment type="catalytic activity">
    <reaction evidence="13">
        <text>a di-trans,poly-cis-dolichol + NAD(+) = a di-trans,poly-cis-dolichal + NADH + H(+)</text>
        <dbReference type="Rhea" id="RHEA:80735"/>
        <dbReference type="Rhea" id="RHEA-COMP:19495"/>
        <dbReference type="Rhea" id="RHEA-COMP:19537"/>
        <dbReference type="ChEBI" id="CHEBI:15378"/>
        <dbReference type="ChEBI" id="CHEBI:16091"/>
        <dbReference type="ChEBI" id="CHEBI:57540"/>
        <dbReference type="ChEBI" id="CHEBI:57945"/>
        <dbReference type="ChEBI" id="CHEBI:231637"/>
        <dbReference type="EC" id="1.1.1.441"/>
    </reaction>
    <physiologicalReaction direction="right-to-left" evidence="13">
        <dbReference type="Rhea" id="RHEA:80737"/>
    </physiologicalReaction>
</comment>
<keyword evidence="6" id="KW-0551">Lipid droplet</keyword>
<evidence type="ECO:0000256" key="16">
    <source>
        <dbReference type="ARBA" id="ARBA00093253"/>
    </source>
</evidence>
<dbReference type="AlphaFoldDB" id="A0A8D1NIC5"/>
<dbReference type="EC" id="1.1.1.441" evidence="17"/>
<keyword evidence="8" id="KW-0560">Oxidoreductase</keyword>
<keyword evidence="9" id="KW-0520">NAD</keyword>
<feature type="region of interest" description="Disordered" evidence="18">
    <location>
        <begin position="1"/>
        <end position="24"/>
    </location>
</feature>
<evidence type="ECO:0000256" key="3">
    <source>
        <dbReference type="ARBA" id="ARBA00004922"/>
    </source>
</evidence>
<organism evidence="19 20">
    <name type="scientific">Sus scrofa</name>
    <name type="common">Pig</name>
    <dbReference type="NCBI Taxonomy" id="9823"/>
    <lineage>
        <taxon>Eukaryota</taxon>
        <taxon>Metazoa</taxon>
        <taxon>Chordata</taxon>
        <taxon>Craniata</taxon>
        <taxon>Vertebrata</taxon>
        <taxon>Euteleostomi</taxon>
        <taxon>Mammalia</taxon>
        <taxon>Eutheria</taxon>
        <taxon>Laurasiatheria</taxon>
        <taxon>Artiodactyla</taxon>
        <taxon>Suina</taxon>
        <taxon>Suidae</taxon>
        <taxon>Sus</taxon>
    </lineage>
</organism>
<dbReference type="CDD" id="cd05327">
    <property type="entry name" value="retinol-DH_like_SDR_c_like"/>
    <property type="match status" value="1"/>
</dbReference>
<dbReference type="GO" id="GO:0016491">
    <property type="term" value="F:oxidoreductase activity"/>
    <property type="evidence" value="ECO:0007669"/>
    <property type="project" value="UniProtKB-KW"/>
</dbReference>
<evidence type="ECO:0000256" key="4">
    <source>
        <dbReference type="ARBA" id="ARBA00006484"/>
    </source>
</evidence>
<dbReference type="PANTHER" id="PTHR43157:SF31">
    <property type="entry name" value="PHOSPHATIDYLINOSITOL-GLYCAN BIOSYNTHESIS CLASS F PROTEIN"/>
    <property type="match status" value="1"/>
</dbReference>
<dbReference type="Ensembl" id="ENSSSCT00050086943.1">
    <property type="protein sequence ID" value="ENSSSCP00050037312.1"/>
    <property type="gene ID" value="ENSSSCG00050063850.1"/>
</dbReference>
<accession>A0A8D1NIC5</accession>
<dbReference type="PRINTS" id="PR00081">
    <property type="entry name" value="GDHRDH"/>
</dbReference>
<evidence type="ECO:0000256" key="7">
    <source>
        <dbReference type="ARBA" id="ARBA00022857"/>
    </source>
</evidence>
<dbReference type="FunFam" id="3.40.50.720:FF:000490">
    <property type="entry name" value="Dehydrogenase/reductase SDR family member on chromosome X"/>
    <property type="match status" value="1"/>
</dbReference>
<evidence type="ECO:0000256" key="18">
    <source>
        <dbReference type="SAM" id="MobiDB-lite"/>
    </source>
</evidence>
<comment type="function">
    <text evidence="10">Oxidoreductase that plays a key role in early steps of protein N-linked glycosylation by mediating two non-consecutive steps in dolichol biosynthesis. Acts both as a NAD(+)-dependent dehydrogenase and as a NADPH-dependent reductase during the conversion of polyprenol into dolichol. First catalyzes the NAD(+)-dependent dehydrogenation of polyprenol into polyprenal; polyprenal is then reduced into dolichal by SRD5A3. It then catalyzes the NADPH-dependent reduction of dolichal into dolichol. May also acts as a positive regulator of starvation-induced autophagy.</text>
</comment>
<evidence type="ECO:0000256" key="2">
    <source>
        <dbReference type="ARBA" id="ARBA00004613"/>
    </source>
</evidence>
<comment type="catalytic activity">
    <reaction evidence="16">
        <text>a di-trans,poly-cis-polyprenol + NADP(+) = a di-trans,poly-cis-polyprenal + NADPH + H(+)</text>
        <dbReference type="Rhea" id="RHEA:80723"/>
        <dbReference type="Rhea" id="RHEA-COMP:19496"/>
        <dbReference type="Rhea" id="RHEA-COMP:19536"/>
        <dbReference type="ChEBI" id="CHEBI:15378"/>
        <dbReference type="ChEBI" id="CHEBI:57783"/>
        <dbReference type="ChEBI" id="CHEBI:58349"/>
        <dbReference type="ChEBI" id="CHEBI:67132"/>
        <dbReference type="ChEBI" id="CHEBI:231623"/>
        <dbReference type="EC" id="1.1.1.441"/>
    </reaction>
    <physiologicalReaction direction="left-to-right" evidence="16">
        <dbReference type="Rhea" id="RHEA:80724"/>
    </physiologicalReaction>
</comment>
<evidence type="ECO:0000256" key="11">
    <source>
        <dbReference type="ARBA" id="ARBA00074632"/>
    </source>
</evidence>
<dbReference type="GO" id="GO:0005811">
    <property type="term" value="C:lipid droplet"/>
    <property type="evidence" value="ECO:0007669"/>
    <property type="project" value="UniProtKB-SubCell"/>
</dbReference>
<comment type="catalytic activity">
    <reaction evidence="15">
        <text>a di-trans,poly-cis-dolichol + NADP(+) = a di-trans,poly-cis-dolichal + NADPH + H(+)</text>
        <dbReference type="Rhea" id="RHEA:80731"/>
        <dbReference type="Rhea" id="RHEA-COMP:19495"/>
        <dbReference type="Rhea" id="RHEA-COMP:19537"/>
        <dbReference type="ChEBI" id="CHEBI:15378"/>
        <dbReference type="ChEBI" id="CHEBI:16091"/>
        <dbReference type="ChEBI" id="CHEBI:57783"/>
        <dbReference type="ChEBI" id="CHEBI:58349"/>
        <dbReference type="ChEBI" id="CHEBI:231637"/>
        <dbReference type="EC" id="1.1.1.441"/>
    </reaction>
    <physiologicalReaction direction="right-to-left" evidence="15">
        <dbReference type="Rhea" id="RHEA:80733"/>
    </physiologicalReaction>
</comment>
<dbReference type="GO" id="GO:0005576">
    <property type="term" value="C:extracellular region"/>
    <property type="evidence" value="ECO:0007669"/>
    <property type="project" value="UniProtKB-SubCell"/>
</dbReference>
<keyword evidence="7" id="KW-0521">NADP</keyword>
<comment type="catalytic activity">
    <reaction evidence="14">
        <text>a di-trans,poly-cis-polyprenol + NAD(+) = a di-trans,poly-cis-polyprenal + NADH + H(+)</text>
        <dbReference type="Rhea" id="RHEA:80719"/>
        <dbReference type="Rhea" id="RHEA-COMP:19496"/>
        <dbReference type="Rhea" id="RHEA-COMP:19536"/>
        <dbReference type="ChEBI" id="CHEBI:15378"/>
        <dbReference type="ChEBI" id="CHEBI:57540"/>
        <dbReference type="ChEBI" id="CHEBI:57945"/>
        <dbReference type="ChEBI" id="CHEBI:67132"/>
        <dbReference type="ChEBI" id="CHEBI:231623"/>
        <dbReference type="EC" id="1.1.1.441"/>
    </reaction>
    <physiologicalReaction direction="left-to-right" evidence="14">
        <dbReference type="Rhea" id="RHEA:80720"/>
    </physiologicalReaction>
</comment>
<proteinExistence type="inferred from homology"/>
<dbReference type="Pfam" id="PF00106">
    <property type="entry name" value="adh_short"/>
    <property type="match status" value="1"/>
</dbReference>
<evidence type="ECO:0000313" key="20">
    <source>
        <dbReference type="Proteomes" id="UP000694571"/>
    </source>
</evidence>
<dbReference type="Gene3D" id="3.40.50.720">
    <property type="entry name" value="NAD(P)-binding Rossmann-like Domain"/>
    <property type="match status" value="1"/>
</dbReference>
<evidence type="ECO:0000256" key="12">
    <source>
        <dbReference type="ARBA" id="ARBA00082366"/>
    </source>
</evidence>
<evidence type="ECO:0000256" key="17">
    <source>
        <dbReference type="ARBA" id="ARBA00093592"/>
    </source>
</evidence>
<evidence type="ECO:0000256" key="10">
    <source>
        <dbReference type="ARBA" id="ARBA00057816"/>
    </source>
</evidence>
<comment type="subcellular location">
    <subcellularLocation>
        <location evidence="1">Lipid droplet</location>
    </subcellularLocation>
    <subcellularLocation>
        <location evidence="2">Secreted</location>
    </subcellularLocation>
</comment>
<evidence type="ECO:0000256" key="13">
    <source>
        <dbReference type="ARBA" id="ARBA00093184"/>
    </source>
</evidence>
<evidence type="ECO:0000256" key="8">
    <source>
        <dbReference type="ARBA" id="ARBA00023002"/>
    </source>
</evidence>
<dbReference type="InterPro" id="IPR002347">
    <property type="entry name" value="SDR_fam"/>
</dbReference>
<protein>
    <recommendedName>
        <fullName evidence="11">Polyprenol dehydrogenase</fullName>
        <ecNumber evidence="17">1.1.1.441</ecNumber>
    </recommendedName>
    <alternativeName>
        <fullName evidence="12">Dolichal reductase</fullName>
    </alternativeName>
</protein>
<evidence type="ECO:0000256" key="9">
    <source>
        <dbReference type="ARBA" id="ARBA00023027"/>
    </source>
</evidence>
<evidence type="ECO:0000313" key="19">
    <source>
        <dbReference type="Ensembl" id="ENSSSCP00050037312.1"/>
    </source>
</evidence>
<dbReference type="InterPro" id="IPR036291">
    <property type="entry name" value="NAD(P)-bd_dom_sf"/>
</dbReference>
<evidence type="ECO:0000256" key="6">
    <source>
        <dbReference type="ARBA" id="ARBA00022677"/>
    </source>
</evidence>
<sequence>MGPRGAQRLEMDSSVTPKEMGGALGGPKLDERLFSLFCGGGGGGGGGGALLHSQRERSDLKNVSLPDHRMAVFPPQPGRVAIVTGGTEGIGFATAKHLARLGMHVIIAGNNDSKAREAVRKIREETLNDKVEFLYCDLASMKSIRQFVQKFKMKKIPLHVLVNNAGVMMVPQRETEDGFEEHFGVNYLGHFLLTHLLLDDLQASGSPGHSSRVVTVSSATHYVGELDLDDLQSSGGYSPHGAYARSKLALVLFSHRLQALLAAKGSPVTANVADPGVVNTDLYRHVFWGTRLLKKLFGWWFFKVRLRQRACCFGSCFPGLRGGDLWPRVRGVRASAVGRGGLALLVLGFPGAGHPTGLGTWGPLAKRRDAETE</sequence>
<comment type="similarity">
    <text evidence="4">Belongs to the short-chain dehydrogenases/reductases (SDR) family.</text>
</comment>
<dbReference type="SUPFAM" id="SSF51735">
    <property type="entry name" value="NAD(P)-binding Rossmann-fold domains"/>
    <property type="match status" value="1"/>
</dbReference>
<evidence type="ECO:0000256" key="5">
    <source>
        <dbReference type="ARBA" id="ARBA00022525"/>
    </source>
</evidence>
<reference evidence="19" key="1">
    <citation type="submission" date="2025-08" db="UniProtKB">
        <authorList>
            <consortium name="Ensembl"/>
        </authorList>
    </citation>
    <scope>IDENTIFICATION</scope>
</reference>
<evidence type="ECO:0000256" key="1">
    <source>
        <dbReference type="ARBA" id="ARBA00004502"/>
    </source>
</evidence>
<dbReference type="PANTHER" id="PTHR43157">
    <property type="entry name" value="PHOSPHATIDYLINOSITOL-GLYCAN BIOSYNTHESIS CLASS F PROTEIN-RELATED"/>
    <property type="match status" value="1"/>
</dbReference>
<dbReference type="Proteomes" id="UP000694571">
    <property type="component" value="Unplaced"/>
</dbReference>